<evidence type="ECO:0000256" key="1">
    <source>
        <dbReference type="SAM" id="MobiDB-lite"/>
    </source>
</evidence>
<dbReference type="Proteomes" id="UP000186955">
    <property type="component" value="Unassembled WGS sequence"/>
</dbReference>
<reference evidence="2 3" key="1">
    <citation type="submission" date="2016-10" db="EMBL/GenBank/DDBJ databases">
        <title>Genome sequence of the ascomycete fungus Penicillium subrubescens.</title>
        <authorList>
            <person name="De Vries R.P."/>
            <person name="Peng M."/>
            <person name="Dilokpimol A."/>
            <person name="Hilden K."/>
            <person name="Makela M.R."/>
            <person name="Grigoriev I."/>
            <person name="Riley R."/>
            <person name="Granchi Z."/>
        </authorList>
    </citation>
    <scope>NUCLEOTIDE SEQUENCE [LARGE SCALE GENOMIC DNA]</scope>
    <source>
        <strain evidence="2 3">CBS 132785</strain>
    </source>
</reference>
<dbReference type="AlphaFoldDB" id="A0A1Q5UCP2"/>
<proteinExistence type="predicted"/>
<accession>A0A1Q5UCP2</accession>
<dbReference type="CDD" id="cd14688">
    <property type="entry name" value="bZIP_YAP"/>
    <property type="match status" value="1"/>
</dbReference>
<organism evidence="2 3">
    <name type="scientific">Penicillium subrubescens</name>
    <dbReference type="NCBI Taxonomy" id="1316194"/>
    <lineage>
        <taxon>Eukaryota</taxon>
        <taxon>Fungi</taxon>
        <taxon>Dikarya</taxon>
        <taxon>Ascomycota</taxon>
        <taxon>Pezizomycotina</taxon>
        <taxon>Eurotiomycetes</taxon>
        <taxon>Eurotiomycetidae</taxon>
        <taxon>Eurotiales</taxon>
        <taxon>Aspergillaceae</taxon>
        <taxon>Penicillium</taxon>
    </lineage>
</organism>
<evidence type="ECO:0000313" key="3">
    <source>
        <dbReference type="Proteomes" id="UP000186955"/>
    </source>
</evidence>
<evidence type="ECO:0000313" key="2">
    <source>
        <dbReference type="EMBL" id="OKP10230.1"/>
    </source>
</evidence>
<dbReference type="PANTHER" id="PTHR42070:SF1">
    <property type="entry name" value="FILAMENT ASSOCIATED PROTEIN, PUTATIVE (AFU_ORTHOLOGUE AFUA_8G06630)-RELATED"/>
    <property type="match status" value="1"/>
</dbReference>
<protein>
    <recommendedName>
        <fullName evidence="4">BZIP domain-containing protein</fullName>
    </recommendedName>
</protein>
<sequence>MRLRENKRRNRARQKEYTADLERRLRQFEQDGIRATIEVQSAAKKVAEENSYLRELLLAIGLDHPAINEWVTRRRCSSDAIETTENQCRKRATREKTCNKAQQGESSSGPSSQPRCSAPCTTNPRADRSLSDESVAKFTDGLDATGQIQAHEQISVPKEDICSSHNTRENANHGGSSPRESISPEGSPSQPPSAPCKLLVRFAANPGTDVSQILAGSESGSKSDGADGGLPCESAYKLLMQYATSEEKLEALARTLEGGCVPNSKGGCQVKNETVSQALLDICL</sequence>
<keyword evidence="3" id="KW-1185">Reference proteome</keyword>
<name>A0A1Q5UCP2_9EURO</name>
<feature type="region of interest" description="Disordered" evidence="1">
    <location>
        <begin position="164"/>
        <end position="195"/>
    </location>
</feature>
<evidence type="ECO:0008006" key="4">
    <source>
        <dbReference type="Google" id="ProtNLM"/>
    </source>
</evidence>
<comment type="caution">
    <text evidence="2">The sequence shown here is derived from an EMBL/GenBank/DDBJ whole genome shotgun (WGS) entry which is preliminary data.</text>
</comment>
<dbReference type="EMBL" id="MNBE01000379">
    <property type="protein sequence ID" value="OKP10230.1"/>
    <property type="molecule type" value="Genomic_DNA"/>
</dbReference>
<dbReference type="STRING" id="1316194.A0A1Q5UCP2"/>
<feature type="compositionally biased region" description="Polar residues" evidence="1">
    <location>
        <begin position="173"/>
        <end position="188"/>
    </location>
</feature>
<gene>
    <name evidence="2" type="ORF">PENSUB_4404</name>
</gene>
<feature type="region of interest" description="Disordered" evidence="1">
    <location>
        <begin position="81"/>
        <end position="131"/>
    </location>
</feature>
<dbReference type="PANTHER" id="PTHR42070">
    <property type="entry name" value="FILAMENT ASSOCIATED PROTEIN, PUTATIVE (AFU_ORTHOLOGUE AFUA_8G06630)-RELATED"/>
    <property type="match status" value="1"/>
</dbReference>
<feature type="compositionally biased region" description="Low complexity" evidence="1">
    <location>
        <begin position="102"/>
        <end position="114"/>
    </location>
</feature>